<proteinExistence type="predicted"/>
<name>A0ABQ3LRI1_9PSEU</name>
<sequence>MKNSLVFAMGLRGMTPGERSPVTSVAFVMRDIFPAPGHEMGIWGRKSGFTRRGGGFAVGVRSRARCAAMMPKRLVAAVLVAALVLAGGGILGSLFF</sequence>
<protein>
    <submittedName>
        <fullName evidence="2">Uncharacterized protein</fullName>
    </submittedName>
</protein>
<feature type="transmembrane region" description="Helical" evidence="1">
    <location>
        <begin position="74"/>
        <end position="95"/>
    </location>
</feature>
<dbReference type="EMBL" id="BNAY01000005">
    <property type="protein sequence ID" value="GHH22710.1"/>
    <property type="molecule type" value="Genomic_DNA"/>
</dbReference>
<reference evidence="3" key="1">
    <citation type="journal article" date="2019" name="Int. J. Syst. Evol. Microbiol.">
        <title>The Global Catalogue of Microorganisms (GCM) 10K type strain sequencing project: providing services to taxonomists for standard genome sequencing and annotation.</title>
        <authorList>
            <consortium name="The Broad Institute Genomics Platform"/>
            <consortium name="The Broad Institute Genome Sequencing Center for Infectious Disease"/>
            <person name="Wu L."/>
            <person name="Ma J."/>
        </authorList>
    </citation>
    <scope>NUCLEOTIDE SEQUENCE [LARGE SCALE GENOMIC DNA]</scope>
    <source>
        <strain evidence="3">CGMCC 4.7683</strain>
    </source>
</reference>
<evidence type="ECO:0000256" key="1">
    <source>
        <dbReference type="SAM" id="Phobius"/>
    </source>
</evidence>
<accession>A0ABQ3LRI1</accession>
<gene>
    <name evidence="2" type="ORF">GCM10017790_44740</name>
</gene>
<keyword evidence="1" id="KW-0472">Membrane</keyword>
<evidence type="ECO:0000313" key="2">
    <source>
        <dbReference type="EMBL" id="GHH22710.1"/>
    </source>
</evidence>
<dbReference type="Proteomes" id="UP000635387">
    <property type="component" value="Unassembled WGS sequence"/>
</dbReference>
<evidence type="ECO:0000313" key="3">
    <source>
        <dbReference type="Proteomes" id="UP000635387"/>
    </source>
</evidence>
<comment type="caution">
    <text evidence="2">The sequence shown here is derived from an EMBL/GenBank/DDBJ whole genome shotgun (WGS) entry which is preliminary data.</text>
</comment>
<organism evidence="2 3">
    <name type="scientific">Amycolatopsis oliviviridis</name>
    <dbReference type="NCBI Taxonomy" id="1471590"/>
    <lineage>
        <taxon>Bacteria</taxon>
        <taxon>Bacillati</taxon>
        <taxon>Actinomycetota</taxon>
        <taxon>Actinomycetes</taxon>
        <taxon>Pseudonocardiales</taxon>
        <taxon>Pseudonocardiaceae</taxon>
        <taxon>Amycolatopsis</taxon>
    </lineage>
</organism>
<keyword evidence="1" id="KW-0812">Transmembrane</keyword>
<keyword evidence="1" id="KW-1133">Transmembrane helix</keyword>
<keyword evidence="3" id="KW-1185">Reference proteome</keyword>